<proteinExistence type="inferred from homology"/>
<sequence length="481" mass="52366">MANQKIFAGARIRRVRNAKGLTQTAMAEGLGISPSYLNLIERNQRPLTVPLILKLASVYKVDPDELQGEAGLSLAALREVFSDPLLAGELPGEQELIDVAEAAPNAAAALVKLYRAYREQADRMSDLSEMLAREGRATAISAARLPIDEVRETFERRANHFPAIEEEAESFHKLLEPGDDLSAAIRAWLKREHGIVVRVLPVATMPNWRRRYDRHSQRLFVSERLSPADQLREIAMEACLLRMSVAVAGEIEALKLSGNEARRLARFELGRYAAHALMMPYRPFLSAAERAHYDIDVLKSRFGVSFEQAANRLTTLGRAGAAGVPFFMLEVDHAGNRFRKAGAQGFPQSRFGGGCPKLAVHAAFAQPGQVLVEAVEMPDGAEFLTIARTLEGPQGAFAERPRRTALLIGCDLGFRDAVVYGAALPGMPGKAGGAPTHALTPVGPACRLCERAGCLARAEPPVTRPLGLDEMVTGLSAFDFQ</sequence>
<dbReference type="eggNOG" id="COG3800">
    <property type="taxonomic scope" value="Bacteria"/>
</dbReference>
<dbReference type="Pfam" id="PF01381">
    <property type="entry name" value="HTH_3"/>
    <property type="match status" value="1"/>
</dbReference>
<evidence type="ECO:0000256" key="2">
    <source>
        <dbReference type="ARBA" id="ARBA00023015"/>
    </source>
</evidence>
<dbReference type="Proteomes" id="UP000006786">
    <property type="component" value="Unassembled WGS sequence"/>
</dbReference>
<protein>
    <submittedName>
        <fullName evidence="6">XRE family transcriptional regulator</fullName>
    </submittedName>
</protein>
<dbReference type="Pfam" id="PF09856">
    <property type="entry name" value="ScfRs"/>
    <property type="match status" value="1"/>
</dbReference>
<dbReference type="Gene3D" id="1.10.260.40">
    <property type="entry name" value="lambda repressor-like DNA-binding domains"/>
    <property type="match status" value="1"/>
</dbReference>
<evidence type="ECO:0000256" key="4">
    <source>
        <dbReference type="ARBA" id="ARBA00023163"/>
    </source>
</evidence>
<dbReference type="GO" id="GO:0005829">
    <property type="term" value="C:cytosol"/>
    <property type="evidence" value="ECO:0007669"/>
    <property type="project" value="TreeGrafter"/>
</dbReference>
<keyword evidence="4" id="KW-0804">Transcription</keyword>
<dbReference type="GO" id="GO:0003677">
    <property type="term" value="F:DNA binding"/>
    <property type="evidence" value="ECO:0007669"/>
    <property type="project" value="UniProtKB-KW"/>
</dbReference>
<dbReference type="EMBL" id="AMRM01000002">
    <property type="protein sequence ID" value="EKF20581.1"/>
    <property type="molecule type" value="Genomic_DNA"/>
</dbReference>
<dbReference type="OrthoDB" id="1123084at2"/>
<dbReference type="GO" id="GO:0003700">
    <property type="term" value="F:DNA-binding transcription factor activity"/>
    <property type="evidence" value="ECO:0007669"/>
    <property type="project" value="TreeGrafter"/>
</dbReference>
<organism evidence="6 7">
    <name type="scientific">Nitratireductor pacificus pht-3B</name>
    <dbReference type="NCBI Taxonomy" id="391937"/>
    <lineage>
        <taxon>Bacteria</taxon>
        <taxon>Pseudomonadati</taxon>
        <taxon>Pseudomonadota</taxon>
        <taxon>Alphaproteobacteria</taxon>
        <taxon>Hyphomicrobiales</taxon>
        <taxon>Phyllobacteriaceae</taxon>
        <taxon>Nitratireductor</taxon>
    </lineage>
</organism>
<dbReference type="InterPro" id="IPR050807">
    <property type="entry name" value="TransReg_Diox_bact_type"/>
</dbReference>
<reference evidence="6 7" key="1">
    <citation type="journal article" date="2012" name="J. Bacteriol.">
        <title>Genome Sequence of Nitratireductor pacificus Type Strain pht-3B.</title>
        <authorList>
            <person name="Lai Q."/>
            <person name="Li G."/>
            <person name="Shao Z."/>
        </authorList>
    </citation>
    <scope>NUCLEOTIDE SEQUENCE [LARGE SCALE GENOMIC DNA]</scope>
    <source>
        <strain evidence="7">pht-3B</strain>
    </source>
</reference>
<name>K2MEL9_9HYPH</name>
<comment type="similarity">
    <text evidence="1">Belongs to the short-chain fatty acyl-CoA assimilation regulator (ScfR) family.</text>
</comment>
<evidence type="ECO:0000256" key="3">
    <source>
        <dbReference type="ARBA" id="ARBA00023125"/>
    </source>
</evidence>
<dbReference type="SMART" id="SM00530">
    <property type="entry name" value="HTH_XRE"/>
    <property type="match status" value="1"/>
</dbReference>
<dbReference type="InterPro" id="IPR026281">
    <property type="entry name" value="HTH_RamB"/>
</dbReference>
<dbReference type="PIRSF" id="PIRSF019251">
    <property type="entry name" value="Rv0465c"/>
    <property type="match status" value="1"/>
</dbReference>
<evidence type="ECO:0000259" key="5">
    <source>
        <dbReference type="PROSITE" id="PS50943"/>
    </source>
</evidence>
<dbReference type="PANTHER" id="PTHR46797">
    <property type="entry name" value="HTH-TYPE TRANSCRIPTIONAL REGULATOR"/>
    <property type="match status" value="1"/>
</dbReference>
<comment type="caution">
    <text evidence="6">The sequence shown here is derived from an EMBL/GenBank/DDBJ whole genome shotgun (WGS) entry which is preliminary data.</text>
</comment>
<dbReference type="PROSITE" id="PS50943">
    <property type="entry name" value="HTH_CROC1"/>
    <property type="match status" value="1"/>
</dbReference>
<dbReference type="InterPro" id="IPR010982">
    <property type="entry name" value="Lambda_DNA-bd_dom_sf"/>
</dbReference>
<dbReference type="InterPro" id="IPR010359">
    <property type="entry name" value="IrrE_HExxH"/>
</dbReference>
<dbReference type="InterPro" id="IPR001387">
    <property type="entry name" value="Cro/C1-type_HTH"/>
</dbReference>
<dbReference type="RefSeq" id="WP_008593720.1">
    <property type="nucleotide sequence ID" value="NZ_AMRM01000002.1"/>
</dbReference>
<evidence type="ECO:0000256" key="1">
    <source>
        <dbReference type="ARBA" id="ARBA00007227"/>
    </source>
</evidence>
<dbReference type="InterPro" id="IPR018653">
    <property type="entry name" value="ScfR_C"/>
</dbReference>
<keyword evidence="3" id="KW-0238">DNA-binding</keyword>
<dbReference type="PANTHER" id="PTHR46797:SF23">
    <property type="entry name" value="HTH-TYPE TRANSCRIPTIONAL REGULATOR SUTR"/>
    <property type="match status" value="1"/>
</dbReference>
<keyword evidence="7" id="KW-1185">Reference proteome</keyword>
<dbReference type="CDD" id="cd00093">
    <property type="entry name" value="HTH_XRE"/>
    <property type="match status" value="1"/>
</dbReference>
<dbReference type="STRING" id="391937.NA2_02314"/>
<keyword evidence="2" id="KW-0805">Transcription regulation</keyword>
<evidence type="ECO:0000313" key="7">
    <source>
        <dbReference type="Proteomes" id="UP000006786"/>
    </source>
</evidence>
<dbReference type="AlphaFoldDB" id="K2MEL9"/>
<dbReference type="eggNOG" id="COG1396">
    <property type="taxonomic scope" value="Bacteria"/>
</dbReference>
<dbReference type="PATRIC" id="fig|391937.3.peg.479"/>
<accession>K2MEL9</accession>
<dbReference type="Pfam" id="PF06114">
    <property type="entry name" value="Peptidase_M78"/>
    <property type="match status" value="1"/>
</dbReference>
<feature type="domain" description="HTH cro/C1-type" evidence="5">
    <location>
        <begin position="12"/>
        <end position="66"/>
    </location>
</feature>
<gene>
    <name evidence="6" type="ORF">NA2_02314</name>
</gene>
<dbReference type="SUPFAM" id="SSF47413">
    <property type="entry name" value="lambda repressor-like DNA-binding domains"/>
    <property type="match status" value="1"/>
</dbReference>
<evidence type="ECO:0000313" key="6">
    <source>
        <dbReference type="EMBL" id="EKF20581.1"/>
    </source>
</evidence>